<reference evidence="2" key="1">
    <citation type="submission" date="2022-03" db="EMBL/GenBank/DDBJ databases">
        <title>Sea Food Isolates.</title>
        <authorList>
            <person name="Li c."/>
        </authorList>
    </citation>
    <scope>NUCLEOTIDE SEQUENCE</scope>
    <source>
        <strain evidence="2">19PA01SH03</strain>
    </source>
</reference>
<protein>
    <submittedName>
        <fullName evidence="2">Uncharacterized protein</fullName>
    </submittedName>
</protein>
<organism evidence="2">
    <name type="scientific">bacterium 19PA01SH03</name>
    <dbReference type="NCBI Taxonomy" id="2920705"/>
    <lineage>
        <taxon>Bacteria</taxon>
    </lineage>
</organism>
<feature type="region of interest" description="Disordered" evidence="1">
    <location>
        <begin position="128"/>
        <end position="180"/>
    </location>
</feature>
<feature type="compositionally biased region" description="Polar residues" evidence="1">
    <location>
        <begin position="252"/>
        <end position="261"/>
    </location>
</feature>
<dbReference type="AlphaFoldDB" id="A0AAU6SQY9"/>
<evidence type="ECO:0000313" key="2">
    <source>
        <dbReference type="EMBL" id="XAG22386.1"/>
    </source>
</evidence>
<name>A0AAU6SQY9_UNCXX</name>
<proteinExistence type="predicted"/>
<dbReference type="EMBL" id="CP095338">
    <property type="protein sequence ID" value="XAG22386.1"/>
    <property type="molecule type" value="Genomic_DNA"/>
</dbReference>
<accession>A0AAU6SQY9</accession>
<feature type="region of interest" description="Disordered" evidence="1">
    <location>
        <begin position="242"/>
        <end position="279"/>
    </location>
</feature>
<feature type="compositionally biased region" description="Polar residues" evidence="1">
    <location>
        <begin position="128"/>
        <end position="141"/>
    </location>
</feature>
<sequence length="279" mass="31779">MIEFLDRPIAFHRAFVKLGIGVTGALLLSQSLYWSKRTSNADSWFYKSSEEWKDETGMTRTEIETARRKLRNLGILEEKKVGVPCRLHYRINTANLFACLQQTSLQESRKQECRNPASMAAENLQAITENTQRLPETTTKTHCVIEQRDGSNSDPTPPNEETGQNSATQKTRKRTSAKTKFPTQFEVTPEMIDWYAKQKDFVLGEQVATDQWRDAMIARGSAYSDWVAAWRNGMRLQNQWARERGTPKGSAGQPTTAQVGQSYREGMDVSKYQLPESRG</sequence>
<evidence type="ECO:0000256" key="1">
    <source>
        <dbReference type="SAM" id="MobiDB-lite"/>
    </source>
</evidence>
<feature type="compositionally biased region" description="Polar residues" evidence="1">
    <location>
        <begin position="152"/>
        <end position="169"/>
    </location>
</feature>
<gene>
    <name evidence="2" type="ORF">MRN70_06190</name>
</gene>